<feature type="compositionally biased region" description="Polar residues" evidence="1">
    <location>
        <begin position="230"/>
        <end position="243"/>
    </location>
</feature>
<reference evidence="2 3" key="1">
    <citation type="submission" date="2019-05" db="EMBL/GenBank/DDBJ databases">
        <title>Emergence of the Ug99 lineage of the wheat stem rust pathogen through somatic hybridization.</title>
        <authorList>
            <person name="Li F."/>
            <person name="Upadhyaya N.M."/>
            <person name="Sperschneider J."/>
            <person name="Matny O."/>
            <person name="Nguyen-Phuc H."/>
            <person name="Mago R."/>
            <person name="Raley C."/>
            <person name="Miller M.E."/>
            <person name="Silverstein K.A.T."/>
            <person name="Henningsen E."/>
            <person name="Hirsch C.D."/>
            <person name="Visser B."/>
            <person name="Pretorius Z.A."/>
            <person name="Steffenson B.J."/>
            <person name="Schwessinger B."/>
            <person name="Dodds P.N."/>
            <person name="Figueroa M."/>
        </authorList>
    </citation>
    <scope>NUCLEOTIDE SEQUENCE [LARGE SCALE GENOMIC DNA]</scope>
    <source>
        <strain evidence="2 3">Ug99</strain>
    </source>
</reference>
<name>A0A5B0MCS6_PUCGR</name>
<accession>A0A5B0MCS6</accession>
<feature type="region of interest" description="Disordered" evidence="1">
    <location>
        <begin position="223"/>
        <end position="243"/>
    </location>
</feature>
<organism evidence="2 3">
    <name type="scientific">Puccinia graminis f. sp. tritici</name>
    <dbReference type="NCBI Taxonomy" id="56615"/>
    <lineage>
        <taxon>Eukaryota</taxon>
        <taxon>Fungi</taxon>
        <taxon>Dikarya</taxon>
        <taxon>Basidiomycota</taxon>
        <taxon>Pucciniomycotina</taxon>
        <taxon>Pucciniomycetes</taxon>
        <taxon>Pucciniales</taxon>
        <taxon>Pucciniaceae</taxon>
        <taxon>Puccinia</taxon>
    </lineage>
</organism>
<protein>
    <recommendedName>
        <fullName evidence="4">CCHC-type domain-containing protein</fullName>
    </recommendedName>
</protein>
<evidence type="ECO:0000313" key="3">
    <source>
        <dbReference type="Proteomes" id="UP000325313"/>
    </source>
</evidence>
<feature type="compositionally biased region" description="Basic and acidic residues" evidence="1">
    <location>
        <begin position="186"/>
        <end position="197"/>
    </location>
</feature>
<gene>
    <name evidence="2" type="ORF">PGTUg99_015888</name>
</gene>
<feature type="region of interest" description="Disordered" evidence="1">
    <location>
        <begin position="171"/>
        <end position="211"/>
    </location>
</feature>
<evidence type="ECO:0000313" key="2">
    <source>
        <dbReference type="EMBL" id="KAA1074089.1"/>
    </source>
</evidence>
<dbReference type="Proteomes" id="UP000325313">
    <property type="component" value="Unassembled WGS sequence"/>
</dbReference>
<proteinExistence type="predicted"/>
<dbReference type="AlphaFoldDB" id="A0A5B0MCS6"/>
<evidence type="ECO:0000256" key="1">
    <source>
        <dbReference type="SAM" id="MobiDB-lite"/>
    </source>
</evidence>
<sequence length="308" mass="33903">MKEVDWRVEQDLGGSSRTLSKKAVTPNQILKHVDIVKCQIDLGSSRSSFSTMVPQVHQASTDNNSDLAKEFFNPESWSLVPPAVEGLASHGLQCWNCRSPDHLLSKCKLPRRRDFDCPPTLLGQFCRQWPSSTPTGPNNPPMMAPNNFQAWYPIVTPPGYSSQGYRAAQSPYAPLSNHANNAFGNRRPDLYRPDNRQRSGPPPSHRPPTQSAANLASTLEGYLASDQHPPGQNSPPIHQSQDFQEPTARMIEIGAFDEALEHGLVPGFSQITVGEGEDPVIDSGATHHLTANSWGPLFSEPEWANHNS</sequence>
<evidence type="ECO:0008006" key="4">
    <source>
        <dbReference type="Google" id="ProtNLM"/>
    </source>
</evidence>
<comment type="caution">
    <text evidence="2">The sequence shown here is derived from an EMBL/GenBank/DDBJ whole genome shotgun (WGS) entry which is preliminary data.</text>
</comment>
<dbReference type="EMBL" id="VDEP01000473">
    <property type="protein sequence ID" value="KAA1074089.1"/>
    <property type="molecule type" value="Genomic_DNA"/>
</dbReference>